<evidence type="ECO:0000256" key="5">
    <source>
        <dbReference type="ARBA" id="ARBA00022989"/>
    </source>
</evidence>
<keyword evidence="4 7" id="KW-0812">Transmembrane</keyword>
<evidence type="ECO:0000256" key="1">
    <source>
        <dbReference type="ARBA" id="ARBA00004162"/>
    </source>
</evidence>
<dbReference type="PANTHER" id="PTHR30558:SF3">
    <property type="entry name" value="BIOPOLYMER TRANSPORT PROTEIN EXBD-RELATED"/>
    <property type="match status" value="1"/>
</dbReference>
<evidence type="ECO:0000313" key="8">
    <source>
        <dbReference type="EMBL" id="MCB2378391.1"/>
    </source>
</evidence>
<keyword evidence="5" id="KW-1133">Transmembrane helix</keyword>
<dbReference type="PANTHER" id="PTHR30558">
    <property type="entry name" value="EXBD MEMBRANE COMPONENT OF PMF-DRIVEN MACROMOLECULE IMPORT SYSTEM"/>
    <property type="match status" value="1"/>
</dbReference>
<comment type="similarity">
    <text evidence="2 7">Belongs to the ExbD/TolR family.</text>
</comment>
<sequence>MANVPTTAPRSSRRNFRRILHPDMTPMVGLGFLLVTFFLLASDFTKTTVLQLTMPVKRAEDNGPLCNLTDVMTIVLGKHGKVWYYPGLLREGEKPEVRITDFASTGLRQVLLKQKRESGKLTVLIKPSDDAKYQDIVDALDEMSITDQSGFALVDISKAEEEILRQHGL</sequence>
<dbReference type="RefSeq" id="WP_226186017.1">
    <property type="nucleotide sequence ID" value="NZ_JAJADQ010000006.1"/>
</dbReference>
<keyword evidence="6" id="KW-0472">Membrane</keyword>
<organism evidence="8 9">
    <name type="scientific">Hymenobacter nitidus</name>
    <dbReference type="NCBI Taxonomy" id="2880929"/>
    <lineage>
        <taxon>Bacteria</taxon>
        <taxon>Pseudomonadati</taxon>
        <taxon>Bacteroidota</taxon>
        <taxon>Cytophagia</taxon>
        <taxon>Cytophagales</taxon>
        <taxon>Hymenobacteraceae</taxon>
        <taxon>Hymenobacter</taxon>
    </lineage>
</organism>
<evidence type="ECO:0000313" key="9">
    <source>
        <dbReference type="Proteomes" id="UP001165297"/>
    </source>
</evidence>
<keyword evidence="7" id="KW-0813">Transport</keyword>
<dbReference type="InterPro" id="IPR003400">
    <property type="entry name" value="ExbD"/>
</dbReference>
<keyword evidence="9" id="KW-1185">Reference proteome</keyword>
<accession>A0ABS8ADN2</accession>
<comment type="caution">
    <text evidence="8">The sequence shown here is derived from an EMBL/GenBank/DDBJ whole genome shotgun (WGS) entry which is preliminary data.</text>
</comment>
<dbReference type="Proteomes" id="UP001165297">
    <property type="component" value="Unassembled WGS sequence"/>
</dbReference>
<evidence type="ECO:0000256" key="6">
    <source>
        <dbReference type="ARBA" id="ARBA00023136"/>
    </source>
</evidence>
<reference evidence="8" key="1">
    <citation type="submission" date="2021-10" db="EMBL/GenBank/DDBJ databases">
        <authorList>
            <person name="Dean J.D."/>
            <person name="Kim M.K."/>
            <person name="Newey C.N."/>
            <person name="Stoker T.S."/>
            <person name="Thompson D.W."/>
            <person name="Grose J.H."/>
        </authorList>
    </citation>
    <scope>NUCLEOTIDE SEQUENCE</scope>
    <source>
        <strain evidence="8">BT635</strain>
    </source>
</reference>
<keyword evidence="7" id="KW-0653">Protein transport</keyword>
<evidence type="ECO:0000256" key="7">
    <source>
        <dbReference type="RuleBase" id="RU003879"/>
    </source>
</evidence>
<protein>
    <submittedName>
        <fullName evidence="8">Biopolymer transporter ExbD</fullName>
    </submittedName>
</protein>
<comment type="subcellular location">
    <subcellularLocation>
        <location evidence="1">Cell membrane</location>
        <topology evidence="1">Single-pass membrane protein</topology>
    </subcellularLocation>
    <subcellularLocation>
        <location evidence="7">Cell membrane</location>
        <topology evidence="7">Single-pass type II membrane protein</topology>
    </subcellularLocation>
</comment>
<evidence type="ECO:0000256" key="3">
    <source>
        <dbReference type="ARBA" id="ARBA00022475"/>
    </source>
</evidence>
<name>A0ABS8ADN2_9BACT</name>
<keyword evidence="3" id="KW-1003">Cell membrane</keyword>
<dbReference type="Pfam" id="PF02472">
    <property type="entry name" value="ExbD"/>
    <property type="match status" value="1"/>
</dbReference>
<dbReference type="EMBL" id="JAJADQ010000006">
    <property type="protein sequence ID" value="MCB2378391.1"/>
    <property type="molecule type" value="Genomic_DNA"/>
</dbReference>
<proteinExistence type="inferred from homology"/>
<evidence type="ECO:0000256" key="4">
    <source>
        <dbReference type="ARBA" id="ARBA00022692"/>
    </source>
</evidence>
<evidence type="ECO:0000256" key="2">
    <source>
        <dbReference type="ARBA" id="ARBA00005811"/>
    </source>
</evidence>
<gene>
    <name evidence="8" type="ORF">LGH70_12400</name>
</gene>